<dbReference type="PROSITE" id="PS50853">
    <property type="entry name" value="FN3"/>
    <property type="match status" value="1"/>
</dbReference>
<feature type="domain" description="Fibronectin type-III" evidence="3">
    <location>
        <begin position="1"/>
        <end position="50"/>
    </location>
</feature>
<accession>A0A914ASY2</accession>
<organism evidence="4 5">
    <name type="scientific">Patiria miniata</name>
    <name type="common">Bat star</name>
    <name type="synonym">Asterina miniata</name>
    <dbReference type="NCBI Taxonomy" id="46514"/>
    <lineage>
        <taxon>Eukaryota</taxon>
        <taxon>Metazoa</taxon>
        <taxon>Echinodermata</taxon>
        <taxon>Eleutherozoa</taxon>
        <taxon>Asterozoa</taxon>
        <taxon>Asteroidea</taxon>
        <taxon>Valvatacea</taxon>
        <taxon>Valvatida</taxon>
        <taxon>Asterinidae</taxon>
        <taxon>Patiria</taxon>
    </lineage>
</organism>
<dbReference type="RefSeq" id="XP_038066584.1">
    <property type="nucleotide sequence ID" value="XM_038210656.1"/>
</dbReference>
<evidence type="ECO:0000256" key="1">
    <source>
        <dbReference type="SAM" id="MobiDB-lite"/>
    </source>
</evidence>
<dbReference type="InterPro" id="IPR003961">
    <property type="entry name" value="FN3_dom"/>
</dbReference>
<evidence type="ECO:0000256" key="2">
    <source>
        <dbReference type="SAM" id="Phobius"/>
    </source>
</evidence>
<dbReference type="AlphaFoldDB" id="A0A914ASY2"/>
<dbReference type="GeneID" id="119736640"/>
<evidence type="ECO:0000313" key="5">
    <source>
        <dbReference type="Proteomes" id="UP000887568"/>
    </source>
</evidence>
<keyword evidence="2" id="KW-0812">Transmembrane</keyword>
<name>A0A914ASY2_PATMI</name>
<feature type="compositionally biased region" description="Polar residues" evidence="1">
    <location>
        <begin position="132"/>
        <end position="156"/>
    </location>
</feature>
<dbReference type="EnsemblMetazoa" id="XM_038210656.1">
    <property type="protein sequence ID" value="XP_038066584.1"/>
    <property type="gene ID" value="LOC119736640"/>
</dbReference>
<proteinExistence type="predicted"/>
<feature type="transmembrane region" description="Helical" evidence="2">
    <location>
        <begin position="64"/>
        <end position="90"/>
    </location>
</feature>
<keyword evidence="2" id="KW-1133">Transmembrane helix</keyword>
<evidence type="ECO:0000313" key="4">
    <source>
        <dbReference type="EnsemblMetazoa" id="XP_038066584.1"/>
    </source>
</evidence>
<dbReference type="Proteomes" id="UP000887568">
    <property type="component" value="Unplaced"/>
</dbReference>
<feature type="compositionally biased region" description="Basic residues" evidence="1">
    <location>
        <begin position="229"/>
        <end position="242"/>
    </location>
</feature>
<feature type="region of interest" description="Disordered" evidence="1">
    <location>
        <begin position="200"/>
        <end position="259"/>
    </location>
</feature>
<feature type="compositionally biased region" description="Basic residues" evidence="1">
    <location>
        <begin position="162"/>
        <end position="172"/>
    </location>
</feature>
<feature type="region of interest" description="Disordered" evidence="1">
    <location>
        <begin position="129"/>
        <end position="185"/>
    </location>
</feature>
<reference evidence="4" key="1">
    <citation type="submission" date="2022-11" db="UniProtKB">
        <authorList>
            <consortium name="EnsemblMetazoa"/>
        </authorList>
    </citation>
    <scope>IDENTIFICATION</scope>
</reference>
<feature type="compositionally biased region" description="Basic and acidic residues" evidence="1">
    <location>
        <begin position="248"/>
        <end position="259"/>
    </location>
</feature>
<keyword evidence="2" id="KW-0472">Membrane</keyword>
<feature type="compositionally biased region" description="Polar residues" evidence="1">
    <location>
        <begin position="200"/>
        <end position="223"/>
    </location>
</feature>
<keyword evidence="5" id="KW-1185">Reference proteome</keyword>
<protein>
    <recommendedName>
        <fullName evidence="3">Fibronectin type-III domain-containing protein</fullName>
    </recommendedName>
</protein>
<evidence type="ECO:0000259" key="3">
    <source>
        <dbReference type="PROSITE" id="PS50853"/>
    </source>
</evidence>
<sequence length="259" mass="27666">MIQTDDTTAESVEVDCLLQGASYSFRLWAFTRVGPGPWKEVDFDIPTVGQVKGDTSGSGVSNPAFVGVGIVIGVIFTVTAALLITCARHFRRRCLQYKRPDSSTSPNTHATDDTDAIYFNINDDIQLKKTMPSATPSRESATGASTVPSGMSTTRVSAPHAYTKRSTKKATKNPHTPAPDDSDAIYFDIKDDIELKKITATPTSCGSPTGASTVPSGKSTTRASAPRASTKRSTTKATKKPKMAAVHEGAHHYENTVIP</sequence>